<evidence type="ECO:0000256" key="7">
    <source>
        <dbReference type="SAM" id="Coils"/>
    </source>
</evidence>
<sequence>MVREEDTVPPESVSGEGSKIKRRAALLLGSIVSGLAILFIVFLSHQGLYKIYCLKQERARLERENARLAEENARLARTIDRLHHDPEMIQDLIRRELNFVKKNEIIVQLPGEQAGRPAMDNLPPPPSSLKKPAGLTSPPQKIKDAGAPSPLSSGTLPLAGALPKAP</sequence>
<proteinExistence type="predicted"/>
<evidence type="ECO:0000256" key="8">
    <source>
        <dbReference type="SAM" id="MobiDB-lite"/>
    </source>
</evidence>
<organism evidence="10">
    <name type="scientific">Desulfobacca acetoxidans</name>
    <dbReference type="NCBI Taxonomy" id="60893"/>
    <lineage>
        <taxon>Bacteria</taxon>
        <taxon>Pseudomonadati</taxon>
        <taxon>Thermodesulfobacteriota</taxon>
        <taxon>Desulfobaccia</taxon>
        <taxon>Desulfobaccales</taxon>
        <taxon>Desulfobaccaceae</taxon>
        <taxon>Desulfobacca</taxon>
    </lineage>
</organism>
<evidence type="ECO:0000256" key="6">
    <source>
        <dbReference type="ARBA" id="ARBA00023306"/>
    </source>
</evidence>
<keyword evidence="1" id="KW-1003">Cell membrane</keyword>
<evidence type="ECO:0000256" key="2">
    <source>
        <dbReference type="ARBA" id="ARBA00022618"/>
    </source>
</evidence>
<feature type="region of interest" description="Disordered" evidence="8">
    <location>
        <begin position="112"/>
        <end position="166"/>
    </location>
</feature>
<evidence type="ECO:0000256" key="1">
    <source>
        <dbReference type="ARBA" id="ARBA00022475"/>
    </source>
</evidence>
<feature type="coiled-coil region" evidence="7">
    <location>
        <begin position="51"/>
        <end position="85"/>
    </location>
</feature>
<dbReference type="InterPro" id="IPR023081">
    <property type="entry name" value="Cell_div_FtsB"/>
</dbReference>
<keyword evidence="6" id="KW-0131">Cell cycle</keyword>
<dbReference type="AlphaFoldDB" id="A0A7C3SK09"/>
<dbReference type="GO" id="GO:0030428">
    <property type="term" value="C:cell septum"/>
    <property type="evidence" value="ECO:0007669"/>
    <property type="project" value="TreeGrafter"/>
</dbReference>
<evidence type="ECO:0000313" key="10">
    <source>
        <dbReference type="EMBL" id="HGB15484.1"/>
    </source>
</evidence>
<name>A0A7C3SK09_9BACT</name>
<dbReference type="EMBL" id="DTHB01000053">
    <property type="protein sequence ID" value="HGB15484.1"/>
    <property type="molecule type" value="Genomic_DNA"/>
</dbReference>
<dbReference type="GO" id="GO:0043093">
    <property type="term" value="P:FtsZ-dependent cytokinesis"/>
    <property type="evidence" value="ECO:0007669"/>
    <property type="project" value="TreeGrafter"/>
</dbReference>
<evidence type="ECO:0000256" key="5">
    <source>
        <dbReference type="ARBA" id="ARBA00023136"/>
    </source>
</evidence>
<keyword evidence="2" id="KW-0132">Cell division</keyword>
<keyword evidence="5 9" id="KW-0472">Membrane</keyword>
<dbReference type="PANTHER" id="PTHR37485">
    <property type="entry name" value="CELL DIVISION PROTEIN FTSB"/>
    <property type="match status" value="1"/>
</dbReference>
<accession>A0A7C3SK09</accession>
<evidence type="ECO:0000256" key="9">
    <source>
        <dbReference type="SAM" id="Phobius"/>
    </source>
</evidence>
<comment type="caution">
    <text evidence="10">The sequence shown here is derived from an EMBL/GenBank/DDBJ whole genome shotgun (WGS) entry which is preliminary data.</text>
</comment>
<gene>
    <name evidence="10" type="ORF">ENV62_09660</name>
</gene>
<evidence type="ECO:0000256" key="4">
    <source>
        <dbReference type="ARBA" id="ARBA00022989"/>
    </source>
</evidence>
<dbReference type="PANTHER" id="PTHR37485:SF1">
    <property type="entry name" value="CELL DIVISION PROTEIN FTSB"/>
    <property type="match status" value="1"/>
</dbReference>
<keyword evidence="3 9" id="KW-0812">Transmembrane</keyword>
<dbReference type="InterPro" id="IPR007060">
    <property type="entry name" value="FtsL/DivIC"/>
</dbReference>
<feature type="transmembrane region" description="Helical" evidence="9">
    <location>
        <begin position="24"/>
        <end position="43"/>
    </location>
</feature>
<keyword evidence="4 9" id="KW-1133">Transmembrane helix</keyword>
<dbReference type="Pfam" id="PF04977">
    <property type="entry name" value="DivIC"/>
    <property type="match status" value="1"/>
</dbReference>
<protein>
    <submittedName>
        <fullName evidence="10">Septum formation initiator family protein</fullName>
    </submittedName>
</protein>
<evidence type="ECO:0000256" key="3">
    <source>
        <dbReference type="ARBA" id="ARBA00022692"/>
    </source>
</evidence>
<reference evidence="10" key="1">
    <citation type="journal article" date="2020" name="mSystems">
        <title>Genome- and Community-Level Interaction Insights into Carbon Utilization and Element Cycling Functions of Hydrothermarchaeota in Hydrothermal Sediment.</title>
        <authorList>
            <person name="Zhou Z."/>
            <person name="Liu Y."/>
            <person name="Xu W."/>
            <person name="Pan J."/>
            <person name="Luo Z.H."/>
            <person name="Li M."/>
        </authorList>
    </citation>
    <scope>NUCLEOTIDE SEQUENCE [LARGE SCALE GENOMIC DNA]</scope>
    <source>
        <strain evidence="10">SpSt-776</strain>
    </source>
</reference>
<keyword evidence="7" id="KW-0175">Coiled coil</keyword>